<organism evidence="2 3">
    <name type="scientific">Bodo saltans</name>
    <name type="common">Flagellated protozoan</name>
    <dbReference type="NCBI Taxonomy" id="75058"/>
    <lineage>
        <taxon>Eukaryota</taxon>
        <taxon>Discoba</taxon>
        <taxon>Euglenozoa</taxon>
        <taxon>Kinetoplastea</taxon>
        <taxon>Metakinetoplastina</taxon>
        <taxon>Eubodonida</taxon>
        <taxon>Bodonidae</taxon>
        <taxon>Bodo</taxon>
    </lineage>
</organism>
<protein>
    <recommendedName>
        <fullName evidence="4">GPI-anchored surface protein</fullName>
    </recommendedName>
</protein>
<reference evidence="3" key="1">
    <citation type="submission" date="2015-09" db="EMBL/GenBank/DDBJ databases">
        <authorList>
            <consortium name="Pathogen Informatics"/>
        </authorList>
    </citation>
    <scope>NUCLEOTIDE SEQUENCE [LARGE SCALE GENOMIC DNA]</scope>
    <source>
        <strain evidence="3">Lake Konstanz</strain>
    </source>
</reference>
<evidence type="ECO:0000313" key="2">
    <source>
        <dbReference type="EMBL" id="CUF97732.1"/>
    </source>
</evidence>
<accession>A0A0S4IWC6</accession>
<name>A0A0S4IWC6_BODSA</name>
<dbReference type="Proteomes" id="UP000051952">
    <property type="component" value="Unassembled WGS sequence"/>
</dbReference>
<keyword evidence="3" id="KW-1185">Reference proteome</keyword>
<evidence type="ECO:0008006" key="4">
    <source>
        <dbReference type="Google" id="ProtNLM"/>
    </source>
</evidence>
<feature type="signal peptide" evidence="1">
    <location>
        <begin position="1"/>
        <end position="18"/>
    </location>
</feature>
<sequence>MMAAYLFLHAHGAACAAAMKIELPASVMSNHAISDEDDPLVPIKDWIRTHAATAKSVTQLTLTTPVSTCSEAAMAIMTSARGSALTEPCIVIARNGGDETPFANVLLGVLAVDGNDDAIKMTHMLLLRLKHIPFRSWDEAAVIAGCVKDLCSFSRKTLDSDVAIKRVWSKAMRPLNFKDTGHNKHHCTSFYYNRQQCGNIEVAESNLNAALCHDRDVCVRRDATTCDTWGEWVDMRTLGCRSKSAVIAGCVAQLSKEKTTWDVAMMPLTITDSLKHRKAFDEAQKKRGMHAAQDELYVALCQERTLILNVNRYDESLESYHQDGQRSFSPTLANFCRRRGTLANFSRRRGNQPMEAVQGLTKNTFRSCCDARLSFYIRFVL</sequence>
<keyword evidence="1" id="KW-0732">Signal</keyword>
<dbReference type="AlphaFoldDB" id="A0A0S4IWC6"/>
<evidence type="ECO:0000256" key="1">
    <source>
        <dbReference type="SAM" id="SignalP"/>
    </source>
</evidence>
<dbReference type="EMBL" id="CYKH01000469">
    <property type="protein sequence ID" value="CUF97732.1"/>
    <property type="molecule type" value="Genomic_DNA"/>
</dbReference>
<evidence type="ECO:0000313" key="3">
    <source>
        <dbReference type="Proteomes" id="UP000051952"/>
    </source>
</evidence>
<gene>
    <name evidence="2" type="ORF">BSAL_68375</name>
</gene>
<feature type="chain" id="PRO_5006621664" description="GPI-anchored surface protein" evidence="1">
    <location>
        <begin position="19"/>
        <end position="381"/>
    </location>
</feature>
<proteinExistence type="predicted"/>
<dbReference type="VEuPathDB" id="TriTrypDB:BSAL_68375"/>